<comment type="caution">
    <text evidence="1">The sequence shown here is derived from an EMBL/GenBank/DDBJ whole genome shotgun (WGS) entry which is preliminary data.</text>
</comment>
<organism evidence="1 2">
    <name type="scientific">Trametes sanguinea</name>
    <dbReference type="NCBI Taxonomy" id="158606"/>
    <lineage>
        <taxon>Eukaryota</taxon>
        <taxon>Fungi</taxon>
        <taxon>Dikarya</taxon>
        <taxon>Basidiomycota</taxon>
        <taxon>Agaricomycotina</taxon>
        <taxon>Agaricomycetes</taxon>
        <taxon>Polyporales</taxon>
        <taxon>Polyporaceae</taxon>
        <taxon>Trametes</taxon>
    </lineage>
</organism>
<dbReference type="Proteomes" id="UP001144978">
    <property type="component" value="Unassembled WGS sequence"/>
</dbReference>
<evidence type="ECO:0000313" key="2">
    <source>
        <dbReference type="Proteomes" id="UP001144978"/>
    </source>
</evidence>
<name>A0ACC1P107_9APHY</name>
<evidence type="ECO:0000313" key="1">
    <source>
        <dbReference type="EMBL" id="KAJ2985196.1"/>
    </source>
</evidence>
<keyword evidence="2" id="KW-1185">Reference proteome</keyword>
<accession>A0ACC1P107</accession>
<reference evidence="1" key="1">
    <citation type="submission" date="2022-08" db="EMBL/GenBank/DDBJ databases">
        <title>Genome Sequence of Pycnoporus sanguineus.</title>
        <authorList>
            <person name="Buettner E."/>
        </authorList>
    </citation>
    <scope>NUCLEOTIDE SEQUENCE</scope>
    <source>
        <strain evidence="1">CG-C14</strain>
    </source>
</reference>
<sequence length="544" mass="61007">MHRISLSSYSGFVPVDEGAGMETHANVLPLNDATRRMVAASFLFRASRSPHCVDLTGNAHRQTEHGSFPLSEPQGNICHASRLLAVLSTQHASPVELDDAGLQEHSIGMILGHYRCSEPVVERLYRTAASEVNQVTEYLLPMTIMYVLGRFLFIPPAFEAILAVHFQSVTEGLPPPRAELGEHGRESSLNLLSSSALAVKQAALLLIPHRIPQPSYELPLKVASDTSPTSEQHEKSERSPTVYLLTRYNGAVDSVDGDDSPSNLARHLLRRQQPNAFGARVTIASSLHAFAAIEESPHAFFKACRDAHLKPIYKPFWAELPFVDIFLTIPPDILHQLYQGIIKHLLSWIKQAYGAAEIDARCRRMPPNHNARHFHKGISTLSRLTGGEHSDICRILLGLIIDLPLPDGRSPVRLVRAVRGMLDFLYLAQYPVHTKQTLDLMEGAMRLFHQNKVIFVDLGIRAAFNFPKLHSATSHYVSAILRLGTADNFNTEYTERLHIDLAKLAYRSTNRKDEFMQMTVWLERKEKILQHERYVAWRALGDGT</sequence>
<proteinExistence type="predicted"/>
<gene>
    <name evidence="1" type="ORF">NUW54_g10230</name>
</gene>
<dbReference type="EMBL" id="JANSHE010003634">
    <property type="protein sequence ID" value="KAJ2985196.1"/>
    <property type="molecule type" value="Genomic_DNA"/>
</dbReference>
<protein>
    <submittedName>
        <fullName evidence="1">Uncharacterized protein</fullName>
    </submittedName>
</protein>